<keyword evidence="3" id="KW-1133">Transmembrane helix</keyword>
<dbReference type="RefSeq" id="WP_013973910.1">
    <property type="nucleotide sequence ID" value="NZ_CP007620.1"/>
</dbReference>
<keyword evidence="2" id="KW-0812">Transmembrane</keyword>
<evidence type="ECO:0000256" key="2">
    <source>
        <dbReference type="ARBA" id="ARBA00022692"/>
    </source>
</evidence>
<comment type="caution">
    <text evidence="5">The sequence shown here is derived from an EMBL/GenBank/DDBJ whole genome shotgun (WGS) entry which is preliminary data.</text>
</comment>
<dbReference type="PATRIC" id="fig|303.167.peg.4763"/>
<organism evidence="5 6">
    <name type="scientific">Pseudomonas putida</name>
    <name type="common">Arthrobacter siderocapsulatus</name>
    <dbReference type="NCBI Taxonomy" id="303"/>
    <lineage>
        <taxon>Bacteria</taxon>
        <taxon>Pseudomonadati</taxon>
        <taxon>Pseudomonadota</taxon>
        <taxon>Gammaproteobacteria</taxon>
        <taxon>Pseudomonadales</taxon>
        <taxon>Pseudomonadaceae</taxon>
        <taxon>Pseudomonas</taxon>
    </lineage>
</organism>
<keyword evidence="1" id="KW-1003">Cell membrane</keyword>
<evidence type="ECO:0000313" key="5">
    <source>
        <dbReference type="EMBL" id="KPM58769.1"/>
    </source>
</evidence>
<evidence type="ECO:0000256" key="1">
    <source>
        <dbReference type="ARBA" id="ARBA00022475"/>
    </source>
</evidence>
<protein>
    <submittedName>
        <fullName evidence="5">Transporter</fullName>
    </submittedName>
</protein>
<accession>A0A059V512</accession>
<dbReference type="Proteomes" id="UP000050437">
    <property type="component" value="Unassembled WGS sequence"/>
</dbReference>
<proteinExistence type="predicted"/>
<dbReference type="KEGG" id="ppud:DW66_4504"/>
<gene>
    <name evidence="5" type="ORF">HB13667_26755</name>
</gene>
<name>A0A059V512_PSEPU</name>
<dbReference type="InterPro" id="IPR012451">
    <property type="entry name" value="DUF1656"/>
</dbReference>
<reference evidence="5 6" key="1">
    <citation type="submission" date="2015-10" db="EMBL/GenBank/DDBJ databases">
        <title>Pseudomonas putida clinical strains.</title>
        <authorList>
            <person name="Molina L."/>
            <person name="Udaondo Z."/>
        </authorList>
    </citation>
    <scope>NUCLEOTIDE SEQUENCE [LARGE SCALE GENOMIC DNA]</scope>
    <source>
        <strain evidence="5 6">HB13667</strain>
    </source>
</reference>
<dbReference type="AlphaFoldDB" id="A0A059V512"/>
<dbReference type="OrthoDB" id="7021192at2"/>
<dbReference type="Pfam" id="PF07869">
    <property type="entry name" value="DUF1656"/>
    <property type="match status" value="1"/>
</dbReference>
<dbReference type="EMBL" id="LKKS01000135">
    <property type="protein sequence ID" value="KPM58769.1"/>
    <property type="molecule type" value="Genomic_DNA"/>
</dbReference>
<keyword evidence="4" id="KW-0472">Membrane</keyword>
<sequence>MGLREWELGGVLFSPFLVYVLMALVLTGVLRLVVQATPLGRWIWHEALFDAALFVCVLFLVVRLLGAL</sequence>
<dbReference type="GeneID" id="92659189"/>
<evidence type="ECO:0000313" key="6">
    <source>
        <dbReference type="Proteomes" id="UP000050437"/>
    </source>
</evidence>
<evidence type="ECO:0000256" key="4">
    <source>
        <dbReference type="ARBA" id="ARBA00023136"/>
    </source>
</evidence>
<evidence type="ECO:0000256" key="3">
    <source>
        <dbReference type="ARBA" id="ARBA00022989"/>
    </source>
</evidence>